<dbReference type="InterPro" id="IPR001254">
    <property type="entry name" value="Trypsin_dom"/>
</dbReference>
<dbReference type="SMART" id="SM00020">
    <property type="entry name" value="Tryp_SPc"/>
    <property type="match status" value="1"/>
</dbReference>
<feature type="compositionally biased region" description="Polar residues" evidence="1">
    <location>
        <begin position="1"/>
        <end position="11"/>
    </location>
</feature>
<protein>
    <submittedName>
        <fullName evidence="3">Trypsin</fullName>
    </submittedName>
</protein>
<dbReference type="PANTHER" id="PTHR24260">
    <property type="match status" value="1"/>
</dbReference>
<dbReference type="Gene3D" id="2.40.10.10">
    <property type="entry name" value="Trypsin-like serine proteases"/>
    <property type="match status" value="2"/>
</dbReference>
<evidence type="ECO:0000313" key="4">
    <source>
        <dbReference type="Proteomes" id="UP000054495"/>
    </source>
</evidence>
<sequence>MDMSMGTTQTILDPKASSIKDLSTEDMSKKCGEAELCDNPLVGSAAIGSPKARSSQKERPEGATATEGSSEQKQNSNTEVEFRLEMWWLLALPVVLPTRITWEENKALKQNCGVRFMGDPLPYFPAGSPKFLAMGGNQAAINELPFTAAVAMRQRKYPDRFVNCTGVQISPRHIMTAAHCVVVYDHYQLGMDCMAKSPRRITIDTSEPQLMMAHVGSTCPPFGSCYPRGTEYNVSAVIVHPDFDFCGPSNDIAIIVLATDIAQTDGIPICMADPDATVATTLKSAGFGFNPFFYSNPWRSGLSVVELIKAGEGEGKIVTRTKEKSLCRGDSGGPLFQSDERGRETLVGIASTVERFCDEKTPGVCPYRPRGRAAPLLSSEVWKPNVPGEDLRERVGDRFGRFARPQM</sequence>
<dbReference type="PROSITE" id="PS00134">
    <property type="entry name" value="TRYPSIN_HIS"/>
    <property type="match status" value="1"/>
</dbReference>
<dbReference type="AlphaFoldDB" id="A0A0D6LLC9"/>
<dbReference type="GO" id="GO:0004252">
    <property type="term" value="F:serine-type endopeptidase activity"/>
    <property type="evidence" value="ECO:0007669"/>
    <property type="project" value="InterPro"/>
</dbReference>
<dbReference type="SUPFAM" id="SSF50494">
    <property type="entry name" value="Trypsin-like serine proteases"/>
    <property type="match status" value="1"/>
</dbReference>
<dbReference type="PRINTS" id="PR00722">
    <property type="entry name" value="CHYMOTRYPSIN"/>
</dbReference>
<dbReference type="EMBL" id="KE125162">
    <property type="protein sequence ID" value="EPB70786.1"/>
    <property type="molecule type" value="Genomic_DNA"/>
</dbReference>
<feature type="compositionally biased region" description="Polar residues" evidence="1">
    <location>
        <begin position="66"/>
        <end position="77"/>
    </location>
</feature>
<reference evidence="3 4" key="1">
    <citation type="submission" date="2013-05" db="EMBL/GenBank/DDBJ databases">
        <title>Draft genome of the parasitic nematode Anyclostoma ceylanicum.</title>
        <authorList>
            <person name="Mitreva M."/>
        </authorList>
    </citation>
    <scope>NUCLEOTIDE SEQUENCE [LARGE SCALE GENOMIC DNA]</scope>
</reference>
<evidence type="ECO:0000313" key="3">
    <source>
        <dbReference type="EMBL" id="EPB70786.1"/>
    </source>
</evidence>
<feature type="region of interest" description="Disordered" evidence="1">
    <location>
        <begin position="1"/>
        <end position="25"/>
    </location>
</feature>
<keyword evidence="4" id="KW-1185">Reference proteome</keyword>
<dbReference type="PANTHER" id="PTHR24260:SF136">
    <property type="entry name" value="GH08193P-RELATED"/>
    <property type="match status" value="1"/>
</dbReference>
<dbReference type="InterPro" id="IPR009003">
    <property type="entry name" value="Peptidase_S1_PA"/>
</dbReference>
<organism evidence="3 4">
    <name type="scientific">Ancylostoma ceylanicum</name>
    <dbReference type="NCBI Taxonomy" id="53326"/>
    <lineage>
        <taxon>Eukaryota</taxon>
        <taxon>Metazoa</taxon>
        <taxon>Ecdysozoa</taxon>
        <taxon>Nematoda</taxon>
        <taxon>Chromadorea</taxon>
        <taxon>Rhabditida</taxon>
        <taxon>Rhabditina</taxon>
        <taxon>Rhabditomorpha</taxon>
        <taxon>Strongyloidea</taxon>
        <taxon>Ancylostomatidae</taxon>
        <taxon>Ancylostomatinae</taxon>
        <taxon>Ancylostoma</taxon>
    </lineage>
</organism>
<dbReference type="PROSITE" id="PS50240">
    <property type="entry name" value="TRYPSIN_DOM"/>
    <property type="match status" value="1"/>
</dbReference>
<dbReference type="InterPro" id="IPR018114">
    <property type="entry name" value="TRYPSIN_HIS"/>
</dbReference>
<dbReference type="InterPro" id="IPR001314">
    <property type="entry name" value="Peptidase_S1A"/>
</dbReference>
<dbReference type="Proteomes" id="UP000054495">
    <property type="component" value="Unassembled WGS sequence"/>
</dbReference>
<dbReference type="InterPro" id="IPR043504">
    <property type="entry name" value="Peptidase_S1_PA_chymotrypsin"/>
</dbReference>
<feature type="region of interest" description="Disordered" evidence="1">
    <location>
        <begin position="45"/>
        <end position="77"/>
    </location>
</feature>
<dbReference type="Pfam" id="PF00089">
    <property type="entry name" value="Trypsin"/>
    <property type="match status" value="2"/>
</dbReference>
<name>A0A0D6LLC9_9BILA</name>
<gene>
    <name evidence="3" type="ORF">ANCCEY_10109</name>
</gene>
<evidence type="ECO:0000259" key="2">
    <source>
        <dbReference type="PROSITE" id="PS50240"/>
    </source>
</evidence>
<dbReference type="InterPro" id="IPR051333">
    <property type="entry name" value="CLIP_Serine_Protease"/>
</dbReference>
<dbReference type="GO" id="GO:0006508">
    <property type="term" value="P:proteolysis"/>
    <property type="evidence" value="ECO:0007669"/>
    <property type="project" value="InterPro"/>
</dbReference>
<feature type="domain" description="Peptidase S1" evidence="2">
    <location>
        <begin position="133"/>
        <end position="382"/>
    </location>
</feature>
<accession>A0A0D6LLC9</accession>
<evidence type="ECO:0000256" key="1">
    <source>
        <dbReference type="SAM" id="MobiDB-lite"/>
    </source>
</evidence>
<proteinExistence type="predicted"/>